<feature type="compositionally biased region" description="Basic and acidic residues" evidence="1">
    <location>
        <begin position="31"/>
        <end position="81"/>
    </location>
</feature>
<organism evidence="2 3">
    <name type="scientific">Phyllosticta capitalensis</name>
    <dbReference type="NCBI Taxonomy" id="121624"/>
    <lineage>
        <taxon>Eukaryota</taxon>
        <taxon>Fungi</taxon>
        <taxon>Dikarya</taxon>
        <taxon>Ascomycota</taxon>
        <taxon>Pezizomycotina</taxon>
        <taxon>Dothideomycetes</taxon>
        <taxon>Dothideomycetes incertae sedis</taxon>
        <taxon>Botryosphaeriales</taxon>
        <taxon>Phyllostictaceae</taxon>
        <taxon>Phyllosticta</taxon>
    </lineage>
</organism>
<keyword evidence="3" id="KW-1185">Reference proteome</keyword>
<reference evidence="2 3" key="1">
    <citation type="submission" date="2024-04" db="EMBL/GenBank/DDBJ databases">
        <title>Phyllosticta paracitricarpa is synonymous to the EU quarantine fungus P. citricarpa based on phylogenomic analyses.</title>
        <authorList>
            <consortium name="Lawrence Berkeley National Laboratory"/>
            <person name="Van Ingen-Buijs V.A."/>
            <person name="Van Westerhoven A.C."/>
            <person name="Haridas S."/>
            <person name="Skiadas P."/>
            <person name="Martin F."/>
            <person name="Groenewald J.Z."/>
            <person name="Crous P.W."/>
            <person name="Seidl M.F."/>
        </authorList>
    </citation>
    <scope>NUCLEOTIDE SEQUENCE [LARGE SCALE GENOMIC DNA]</scope>
    <source>
        <strain evidence="2 3">CBS 123374</strain>
    </source>
</reference>
<dbReference type="PANTHER" id="PTHR39475">
    <property type="entry name" value="CONIDIATION-SPECIFIC PROTEIN 6"/>
    <property type="match status" value="1"/>
</dbReference>
<comment type="caution">
    <text evidence="2">The sequence shown here is derived from an EMBL/GenBank/DDBJ whole genome shotgun (WGS) entry which is preliminary data.</text>
</comment>
<evidence type="ECO:0000256" key="1">
    <source>
        <dbReference type="SAM" id="MobiDB-lite"/>
    </source>
</evidence>
<dbReference type="PANTHER" id="PTHR39475:SF1">
    <property type="entry name" value="CONIDIATION-SPECIFIC PROTEIN 6"/>
    <property type="match status" value="1"/>
</dbReference>
<gene>
    <name evidence="2" type="ORF">HDK90DRAFT_485230</name>
</gene>
<accession>A0ABR1YQ68</accession>
<proteinExistence type="predicted"/>
<feature type="compositionally biased region" description="Basic and acidic residues" evidence="1">
    <location>
        <begin position="10"/>
        <end position="20"/>
    </location>
</feature>
<evidence type="ECO:0000313" key="2">
    <source>
        <dbReference type="EMBL" id="KAK8235592.1"/>
    </source>
</evidence>
<feature type="region of interest" description="Disordered" evidence="1">
    <location>
        <begin position="1"/>
        <end position="120"/>
    </location>
</feature>
<protein>
    <submittedName>
        <fullName evidence="2">Uncharacterized protein</fullName>
    </submittedName>
</protein>
<dbReference type="Proteomes" id="UP001492380">
    <property type="component" value="Unassembled WGS sequence"/>
</dbReference>
<name>A0ABR1YQ68_9PEZI</name>
<dbReference type="EMBL" id="JBBWRZ010000005">
    <property type="protein sequence ID" value="KAK8235592.1"/>
    <property type="molecule type" value="Genomic_DNA"/>
</dbReference>
<evidence type="ECO:0000313" key="3">
    <source>
        <dbReference type="Proteomes" id="UP001492380"/>
    </source>
</evidence>
<sequence length="120" mass="13474">MSSNVGSHNIYEDGDQRNYSKAELQNSANADRFHEGQTHSHLSLDSKDERSIANKLAREEHRQKESEPKDFEKVQLEHDARLPAASHGNKPSKGAQIDQELREEDEAAASGKGHWGSKKQ</sequence>